<dbReference type="InterPro" id="IPR011008">
    <property type="entry name" value="Dimeric_a/b-barrel"/>
</dbReference>
<organism evidence="2 3">
    <name type="scientific">Fonsecaea multimorphosa CBS 102226</name>
    <dbReference type="NCBI Taxonomy" id="1442371"/>
    <lineage>
        <taxon>Eukaryota</taxon>
        <taxon>Fungi</taxon>
        <taxon>Dikarya</taxon>
        <taxon>Ascomycota</taxon>
        <taxon>Pezizomycotina</taxon>
        <taxon>Eurotiomycetes</taxon>
        <taxon>Chaetothyriomycetidae</taxon>
        <taxon>Chaetothyriales</taxon>
        <taxon>Herpotrichiellaceae</taxon>
        <taxon>Fonsecaea</taxon>
    </lineage>
</organism>
<dbReference type="AlphaFoldDB" id="A0A0D2HQC3"/>
<dbReference type="SUPFAM" id="SSF54909">
    <property type="entry name" value="Dimeric alpha+beta barrel"/>
    <property type="match status" value="1"/>
</dbReference>
<dbReference type="RefSeq" id="XP_016638203.1">
    <property type="nucleotide sequence ID" value="XM_016771293.1"/>
</dbReference>
<evidence type="ECO:0000256" key="1">
    <source>
        <dbReference type="ARBA" id="ARBA00005986"/>
    </source>
</evidence>
<dbReference type="NCBIfam" id="TIGR02118">
    <property type="entry name" value="EthD family reductase"/>
    <property type="match status" value="1"/>
</dbReference>
<dbReference type="GO" id="GO:0016491">
    <property type="term" value="F:oxidoreductase activity"/>
    <property type="evidence" value="ECO:0007669"/>
    <property type="project" value="InterPro"/>
</dbReference>
<dbReference type="VEuPathDB" id="FungiDB:Z520_00773"/>
<dbReference type="Gene3D" id="3.30.70.100">
    <property type="match status" value="1"/>
</dbReference>
<dbReference type="InterPro" id="IPR009799">
    <property type="entry name" value="EthD_dom"/>
</dbReference>
<proteinExistence type="inferred from homology"/>
<protein>
    <recommendedName>
        <fullName evidence="4">EthD domain-containing protein</fullName>
    </recommendedName>
</protein>
<comment type="similarity">
    <text evidence="1">Belongs to the tpcK family.</text>
</comment>
<sequence>MVYNSTVLYPNDEGATFDVDYYINTHMPIVQKAWGKHGLIDVQLIHYDASFDASKRYNFGAVLTWESKDSIKTAVASPESKEVFEDVPKFRNRKAHFLVGELVQVPK</sequence>
<dbReference type="EMBL" id="KN848062">
    <property type="protein sequence ID" value="KIY04081.1"/>
    <property type="molecule type" value="Genomic_DNA"/>
</dbReference>
<dbReference type="PANTHER" id="PTHR40260">
    <property type="entry name" value="BLR8190 PROTEIN"/>
    <property type="match status" value="1"/>
</dbReference>
<dbReference type="Proteomes" id="UP000053411">
    <property type="component" value="Unassembled WGS sequence"/>
</dbReference>
<reference evidence="2 3" key="1">
    <citation type="submission" date="2015-01" db="EMBL/GenBank/DDBJ databases">
        <title>The Genome Sequence of Fonsecaea multimorphosa CBS 102226.</title>
        <authorList>
            <consortium name="The Broad Institute Genomics Platform"/>
            <person name="Cuomo C."/>
            <person name="de Hoog S."/>
            <person name="Gorbushina A."/>
            <person name="Stielow B."/>
            <person name="Teixiera M."/>
            <person name="Abouelleil A."/>
            <person name="Chapman S.B."/>
            <person name="Priest M."/>
            <person name="Young S.K."/>
            <person name="Wortman J."/>
            <person name="Nusbaum C."/>
            <person name="Birren B."/>
        </authorList>
    </citation>
    <scope>NUCLEOTIDE SEQUENCE [LARGE SCALE GENOMIC DNA]</scope>
    <source>
        <strain evidence="2 3">CBS 102226</strain>
    </source>
</reference>
<gene>
    <name evidence="2" type="ORF">Z520_00773</name>
</gene>
<evidence type="ECO:0000313" key="2">
    <source>
        <dbReference type="EMBL" id="KIY04081.1"/>
    </source>
</evidence>
<evidence type="ECO:0008006" key="4">
    <source>
        <dbReference type="Google" id="ProtNLM"/>
    </source>
</evidence>
<evidence type="ECO:0000313" key="3">
    <source>
        <dbReference type="Proteomes" id="UP000053411"/>
    </source>
</evidence>
<accession>A0A0D2HQC3</accession>
<dbReference type="STRING" id="1442371.A0A0D2HQC3"/>
<dbReference type="PANTHER" id="PTHR40260:SF2">
    <property type="entry name" value="BLR8190 PROTEIN"/>
    <property type="match status" value="1"/>
</dbReference>
<dbReference type="GeneID" id="27706519"/>
<name>A0A0D2HQC3_9EURO</name>
<dbReference type="OrthoDB" id="4892971at2759"/>
<keyword evidence="3" id="KW-1185">Reference proteome</keyword>